<gene>
    <name evidence="3" type="ORF">BDV35DRAFT_406736</name>
</gene>
<evidence type="ECO:0000256" key="1">
    <source>
        <dbReference type="SAM" id="Phobius"/>
    </source>
</evidence>
<accession>A0A5N6GTM1</accession>
<reference evidence="3" key="1">
    <citation type="submission" date="2019-04" db="EMBL/GenBank/DDBJ databases">
        <title>Friends and foes A comparative genomics study of 23 Aspergillus species from section Flavi.</title>
        <authorList>
            <consortium name="DOE Joint Genome Institute"/>
            <person name="Kjaerbolling I."/>
            <person name="Vesth T."/>
            <person name="Frisvad J.C."/>
            <person name="Nybo J.L."/>
            <person name="Theobald S."/>
            <person name="Kildgaard S."/>
            <person name="Isbrandt T."/>
            <person name="Kuo A."/>
            <person name="Sato A."/>
            <person name="Lyhne E.K."/>
            <person name="Kogle M.E."/>
            <person name="Wiebenga A."/>
            <person name="Kun R.S."/>
            <person name="Lubbers R.J."/>
            <person name="Makela M.R."/>
            <person name="Barry K."/>
            <person name="Chovatia M."/>
            <person name="Clum A."/>
            <person name="Daum C."/>
            <person name="Haridas S."/>
            <person name="He G."/>
            <person name="LaButti K."/>
            <person name="Lipzen A."/>
            <person name="Mondo S."/>
            <person name="Riley R."/>
            <person name="Salamov A."/>
            <person name="Simmons B.A."/>
            <person name="Magnuson J.K."/>
            <person name="Henrissat B."/>
            <person name="Mortensen U.H."/>
            <person name="Larsen T.O."/>
            <person name="Devries R.P."/>
            <person name="Grigoriev I.V."/>
            <person name="Machida M."/>
            <person name="Baker S.E."/>
            <person name="Andersen M.R."/>
        </authorList>
    </citation>
    <scope>NUCLEOTIDE SEQUENCE [LARGE SCALE GENOMIC DNA]</scope>
    <source>
        <strain evidence="3">CBS 121.62</strain>
    </source>
</reference>
<evidence type="ECO:0000256" key="2">
    <source>
        <dbReference type="SAM" id="SignalP"/>
    </source>
</evidence>
<keyword evidence="1" id="KW-0812">Transmembrane</keyword>
<keyword evidence="2" id="KW-0732">Signal</keyword>
<evidence type="ECO:0000313" key="3">
    <source>
        <dbReference type="EMBL" id="KAB8244489.1"/>
    </source>
</evidence>
<name>A0A5N6GTM1_ASPFL</name>
<proteinExistence type="predicted"/>
<dbReference type="VEuPathDB" id="FungiDB:AFLA_002940"/>
<dbReference type="VEuPathDB" id="FungiDB:F9C07_2278659"/>
<feature type="signal peptide" evidence="2">
    <location>
        <begin position="1"/>
        <end position="23"/>
    </location>
</feature>
<feature type="transmembrane region" description="Helical" evidence="1">
    <location>
        <begin position="246"/>
        <end position="269"/>
    </location>
</feature>
<keyword evidence="1" id="KW-1133">Transmembrane helix</keyword>
<organism evidence="3">
    <name type="scientific">Aspergillus flavus</name>
    <dbReference type="NCBI Taxonomy" id="5059"/>
    <lineage>
        <taxon>Eukaryota</taxon>
        <taxon>Fungi</taxon>
        <taxon>Dikarya</taxon>
        <taxon>Ascomycota</taxon>
        <taxon>Pezizomycotina</taxon>
        <taxon>Eurotiomycetes</taxon>
        <taxon>Eurotiomycetidae</taxon>
        <taxon>Eurotiales</taxon>
        <taxon>Aspergillaceae</taxon>
        <taxon>Aspergillus</taxon>
        <taxon>Aspergillus subgen. Circumdati</taxon>
    </lineage>
</organism>
<feature type="chain" id="PRO_5024791705" evidence="2">
    <location>
        <begin position="24"/>
        <end position="299"/>
    </location>
</feature>
<dbReference type="EMBL" id="ML734626">
    <property type="protein sequence ID" value="KAB8244489.1"/>
    <property type="molecule type" value="Genomic_DNA"/>
</dbReference>
<dbReference type="Proteomes" id="UP000325434">
    <property type="component" value="Unassembled WGS sequence"/>
</dbReference>
<sequence>MVNQGTILLTLPFLLQIVPGTVGHPAPSEDGTLCRNGNCGPDNTRGHDSTWGKGDSNGETCTPETVTLTAISTEQLPGPTTTVPGPTNTVTITTEGPAVTSTITEILTSTVTDASTSSQVVTDTETVTVTVTNPGTITTATTTATTTVTSCPTNGAGSGDGPDYGTCSDPTIRWADGLDGRTEYSWITNNQDDFPHGSSTTINTLMNFVCNRLRSPCNAPQAAINRCYSAAAQTAVLIVSSSDHQAFISSIGALHPIGWSVVVVVVVVVRREWLVLLAKVYDLSPAYGCASLPLFVGNP</sequence>
<dbReference type="AlphaFoldDB" id="A0A5N6GTM1"/>
<keyword evidence="1" id="KW-0472">Membrane</keyword>
<protein>
    <submittedName>
        <fullName evidence="3">Uncharacterized protein</fullName>
    </submittedName>
</protein>